<dbReference type="FunFam" id="1.25.40.10:FF:000158">
    <property type="entry name" value="pentatricopeptide repeat-containing protein At2g33680"/>
    <property type="match status" value="1"/>
</dbReference>
<feature type="repeat" description="PPR" evidence="2">
    <location>
        <begin position="257"/>
        <end position="291"/>
    </location>
</feature>
<dbReference type="InterPro" id="IPR002885">
    <property type="entry name" value="PPR_rpt"/>
</dbReference>
<organism evidence="3 4">
    <name type="scientific">Ceratopteris richardii</name>
    <name type="common">Triangle waterfern</name>
    <dbReference type="NCBI Taxonomy" id="49495"/>
    <lineage>
        <taxon>Eukaryota</taxon>
        <taxon>Viridiplantae</taxon>
        <taxon>Streptophyta</taxon>
        <taxon>Embryophyta</taxon>
        <taxon>Tracheophyta</taxon>
        <taxon>Polypodiopsida</taxon>
        <taxon>Polypodiidae</taxon>
        <taxon>Polypodiales</taxon>
        <taxon>Pteridineae</taxon>
        <taxon>Pteridaceae</taxon>
        <taxon>Parkerioideae</taxon>
        <taxon>Ceratopteris</taxon>
    </lineage>
</organism>
<comment type="caution">
    <text evidence="3">The sequence shown here is derived from an EMBL/GenBank/DDBJ whole genome shotgun (WGS) entry which is preliminary data.</text>
</comment>
<feature type="repeat" description="PPR" evidence="2">
    <location>
        <begin position="156"/>
        <end position="190"/>
    </location>
</feature>
<dbReference type="Pfam" id="PF01535">
    <property type="entry name" value="PPR"/>
    <property type="match status" value="4"/>
</dbReference>
<proteinExistence type="predicted"/>
<keyword evidence="1" id="KW-0677">Repeat</keyword>
<evidence type="ECO:0000256" key="1">
    <source>
        <dbReference type="ARBA" id="ARBA00022737"/>
    </source>
</evidence>
<dbReference type="AlphaFoldDB" id="A0A8T2QWY7"/>
<feature type="repeat" description="PPR" evidence="2">
    <location>
        <begin position="904"/>
        <end position="939"/>
    </location>
</feature>
<evidence type="ECO:0008006" key="5">
    <source>
        <dbReference type="Google" id="ProtNLM"/>
    </source>
</evidence>
<dbReference type="GO" id="GO:0009451">
    <property type="term" value="P:RNA modification"/>
    <property type="evidence" value="ECO:0007669"/>
    <property type="project" value="InterPro"/>
</dbReference>
<evidence type="ECO:0000313" key="4">
    <source>
        <dbReference type="Proteomes" id="UP000825935"/>
    </source>
</evidence>
<dbReference type="InterPro" id="IPR011990">
    <property type="entry name" value="TPR-like_helical_dom_sf"/>
</dbReference>
<dbReference type="InterPro" id="IPR046960">
    <property type="entry name" value="PPR_At4g14850-like_plant"/>
</dbReference>
<dbReference type="PANTHER" id="PTHR24015:SF739">
    <property type="entry name" value="OS03G0644200 PROTEIN"/>
    <property type="match status" value="1"/>
</dbReference>
<reference evidence="3" key="1">
    <citation type="submission" date="2021-08" db="EMBL/GenBank/DDBJ databases">
        <title>WGS assembly of Ceratopteris richardii.</title>
        <authorList>
            <person name="Marchant D.B."/>
            <person name="Chen G."/>
            <person name="Jenkins J."/>
            <person name="Shu S."/>
            <person name="Leebens-Mack J."/>
            <person name="Grimwood J."/>
            <person name="Schmutz J."/>
            <person name="Soltis P."/>
            <person name="Soltis D."/>
            <person name="Chen Z.-H."/>
        </authorList>
    </citation>
    <scope>NUCLEOTIDE SEQUENCE</scope>
    <source>
        <strain evidence="3">Whitten #5841</strain>
        <tissue evidence="3">Leaf</tissue>
    </source>
</reference>
<sequence length="1020" mass="112760">MTISQAPWKLEFTVITEKEQSWKEQNKGTSLSDRSSLVLTGRSPSKLPITNSHSLVDSCCYHGGVPAHPSKLHLDCKRGHLYPNVITRHSNESSDFVASLWECIARKDLHRGNMLYNGILESGLVFQYLDALVHMFAKCGAPSKAEELLIIYESRTLSTWTAVIDGYSRQGQGLQALRCFEKMQSDGLSLDGVAYACALKACGSVQAVDKGKEIHCEIIRQGLLTNIVLANALLDMYTKCGLLSIARSVLQEIPCRDAASWNLMIVGYIRQKRAREALDCFEEMQSEGIVPDGKILASTLKACGILHAIEKGEDIHQKILADGLLTNDVILGNALVDMYVKCGALEKAQDVLWELPVRDIVTWNTVIVGHVHHGEGAQALHCFEQMQHDGLAPNELTFVCILKACSIIKSIDKGEQIHHGIKRQGLLGNSIMLCNALIDMYGKCNSITKAQKVFEEMSSRDIVSWNSLITVYVQNDEYRKALNCFKRMKQNGFSPDSVTFVCLLKACSNIRALKEGEQIHNEITRRGLFKKNIVLGTALIDMYFKCGASAKAQEILEELSCHDPLAWNTLMSGYLKQGEVAQVVSYFEKMQHMALTPDAVSYSLVLRACGILGLLDKVEQIHEDIEKLQLLEEDVVLCTALVGAYAKCGALAKAQNLAKNLPSQSIASWSALIAGYVQHGNGDQALICFEQMLQEGILPDEVTFACMLKACSITQVIQRGEQIHAVIAVQNWLQDNNMLGNALMDMYAKCGDLVKAVQVFQEVPLLNLVSWNTLITGYVEQGQGEEALEYFEKMQQNGLFPDEVTFLCSLRACAEIGATDRGERIHEMIRKNYTLKNNSILGAALVDMYAKGGALPKAQQVLEELPTRDVVVWSALIAGYAQCGQSKQVLHCLQSMQDEGLYPNLVTFSSLLNACSRFGLVEDAYNYFLDMIIRYGVQPSIEHYSCLVDLLGRTGNLDKAISVIHYLPHYHHGAAWSSFLCACQKWGDVGLGRWAFEQALKADGGDAAVHALMGNIYAAA</sequence>
<protein>
    <recommendedName>
        <fullName evidence="5">Pentatricopeptide repeat-containing protein</fullName>
    </recommendedName>
</protein>
<evidence type="ECO:0000313" key="3">
    <source>
        <dbReference type="EMBL" id="KAH7288104.1"/>
    </source>
</evidence>
<evidence type="ECO:0000256" key="2">
    <source>
        <dbReference type="PROSITE-ProRule" id="PRU00708"/>
    </source>
</evidence>
<dbReference type="PANTHER" id="PTHR24015">
    <property type="entry name" value="OS07G0578800 PROTEIN-RELATED"/>
    <property type="match status" value="1"/>
</dbReference>
<dbReference type="NCBIfam" id="TIGR00756">
    <property type="entry name" value="PPR"/>
    <property type="match status" value="10"/>
</dbReference>
<accession>A0A8T2QWY7</accession>
<dbReference type="GO" id="GO:0003723">
    <property type="term" value="F:RNA binding"/>
    <property type="evidence" value="ECO:0007669"/>
    <property type="project" value="InterPro"/>
</dbReference>
<dbReference type="GO" id="GO:0048731">
    <property type="term" value="P:system development"/>
    <property type="evidence" value="ECO:0007669"/>
    <property type="project" value="UniProtKB-ARBA"/>
</dbReference>
<dbReference type="OrthoDB" id="1902039at2759"/>
<feature type="repeat" description="PPR" evidence="2">
    <location>
        <begin position="430"/>
        <end position="460"/>
    </location>
</feature>
<dbReference type="FunFam" id="1.25.40.10:FF:000031">
    <property type="entry name" value="Pentatricopeptide repeat-containing protein mitochondrial"/>
    <property type="match status" value="2"/>
</dbReference>
<gene>
    <name evidence="3" type="ORF">KP509_31G012200</name>
</gene>
<feature type="repeat" description="PPR" evidence="2">
    <location>
        <begin position="359"/>
        <end position="393"/>
    </location>
</feature>
<name>A0A8T2QWY7_CERRI</name>
<feature type="repeat" description="PPR" evidence="2">
    <location>
        <begin position="665"/>
        <end position="699"/>
    </location>
</feature>
<dbReference type="Pfam" id="PF13041">
    <property type="entry name" value="PPR_2"/>
    <property type="match status" value="8"/>
</dbReference>
<keyword evidence="4" id="KW-1185">Reference proteome</keyword>
<feature type="repeat" description="PPR" evidence="2">
    <location>
        <begin position="461"/>
        <end position="495"/>
    </location>
</feature>
<dbReference type="Proteomes" id="UP000825935">
    <property type="component" value="Chromosome 31"/>
</dbReference>
<feature type="repeat" description="PPR" evidence="2">
    <location>
        <begin position="563"/>
        <end position="597"/>
    </location>
</feature>
<feature type="repeat" description="PPR" evidence="2">
    <location>
        <begin position="496"/>
        <end position="530"/>
    </location>
</feature>
<dbReference type="SUPFAM" id="SSF48452">
    <property type="entry name" value="TPR-like"/>
    <property type="match status" value="2"/>
</dbReference>
<dbReference type="Gene3D" id="1.25.40.10">
    <property type="entry name" value="Tetratricopeptide repeat domain"/>
    <property type="match status" value="7"/>
</dbReference>
<dbReference type="EMBL" id="CM035436">
    <property type="protein sequence ID" value="KAH7288104.1"/>
    <property type="molecule type" value="Genomic_DNA"/>
</dbReference>
<feature type="repeat" description="PPR" evidence="2">
    <location>
        <begin position="869"/>
        <end position="903"/>
    </location>
</feature>
<feature type="repeat" description="PPR" evidence="2">
    <location>
        <begin position="767"/>
        <end position="801"/>
    </location>
</feature>
<dbReference type="PROSITE" id="PS51375">
    <property type="entry name" value="PPR"/>
    <property type="match status" value="11"/>
</dbReference>
<dbReference type="FunFam" id="1.25.40.10:FF:000344">
    <property type="entry name" value="Pentatricopeptide repeat-containing protein"/>
    <property type="match status" value="1"/>
</dbReference>
<dbReference type="FunFam" id="1.25.40.10:FF:000436">
    <property type="entry name" value="Pentatricopeptide repeat-containing protein At5g39350 family"/>
    <property type="match status" value="1"/>
</dbReference>